<organism evidence="1 2">
    <name type="scientific">Microbacterium imperiale</name>
    <dbReference type="NCBI Taxonomy" id="33884"/>
    <lineage>
        <taxon>Bacteria</taxon>
        <taxon>Bacillati</taxon>
        <taxon>Actinomycetota</taxon>
        <taxon>Actinomycetes</taxon>
        <taxon>Micrococcales</taxon>
        <taxon>Microbacteriaceae</taxon>
        <taxon>Microbacterium</taxon>
    </lineage>
</organism>
<dbReference type="Proteomes" id="UP001142317">
    <property type="component" value="Unassembled WGS sequence"/>
</dbReference>
<protein>
    <recommendedName>
        <fullName evidence="3">SprT-like family protein</fullName>
    </recommendedName>
</protein>
<dbReference type="RefSeq" id="WP_271174915.1">
    <property type="nucleotide sequence ID" value="NZ_BSEO01000004.1"/>
</dbReference>
<gene>
    <name evidence="1" type="ORF">GCM10017586_12750</name>
</gene>
<reference evidence="1" key="1">
    <citation type="journal article" date="2014" name="Int. J. Syst. Evol. Microbiol.">
        <title>Complete genome sequence of Corynebacterium casei LMG S-19264T (=DSM 44701T), isolated from a smear-ripened cheese.</title>
        <authorList>
            <consortium name="US DOE Joint Genome Institute (JGI-PGF)"/>
            <person name="Walter F."/>
            <person name="Albersmeier A."/>
            <person name="Kalinowski J."/>
            <person name="Ruckert C."/>
        </authorList>
    </citation>
    <scope>NUCLEOTIDE SEQUENCE</scope>
    <source>
        <strain evidence="1">VKM Ac-1447</strain>
    </source>
</reference>
<dbReference type="EMBL" id="BSEO01000004">
    <property type="protein sequence ID" value="GLJ79593.1"/>
    <property type="molecule type" value="Genomic_DNA"/>
</dbReference>
<evidence type="ECO:0000313" key="2">
    <source>
        <dbReference type="Proteomes" id="UP001142317"/>
    </source>
</evidence>
<evidence type="ECO:0000313" key="1">
    <source>
        <dbReference type="EMBL" id="GLJ79593.1"/>
    </source>
</evidence>
<name>A0A9W6HGE8_9MICO</name>
<proteinExistence type="predicted"/>
<comment type="caution">
    <text evidence="1">The sequence shown here is derived from an EMBL/GenBank/DDBJ whole genome shotgun (WGS) entry which is preliminary data.</text>
</comment>
<keyword evidence="2" id="KW-1185">Reference proteome</keyword>
<accession>A0A9W6HGE8</accession>
<evidence type="ECO:0008006" key="3">
    <source>
        <dbReference type="Google" id="ProtNLM"/>
    </source>
</evidence>
<dbReference type="AlphaFoldDB" id="A0A9W6HGE8"/>
<reference evidence="1" key="2">
    <citation type="submission" date="2023-01" db="EMBL/GenBank/DDBJ databases">
        <authorList>
            <person name="Sun Q."/>
            <person name="Evtushenko L."/>
        </authorList>
    </citation>
    <scope>NUCLEOTIDE SEQUENCE</scope>
    <source>
        <strain evidence="1">VKM Ac-1447</strain>
    </source>
</reference>
<sequence length="211" mass="22174">MSATVAAPLVAAIEQAWADIRERHPEVPEVVVTIGSGSDAKGMKLGHFAAARWVRGEDELHELFVGGEGLAGGAASVLATLLHEAAHAAAQSRGIQDTSRQGRYHNQRFKSIAEGLGLTIEHDQNIGWSVTTLPRHTEAEYAETIATLHTAITAHRRAEAIATGGGRKSNNNGAAVVCGCGRKIRASLTVIEAGPIICGICGTPFEPEENS</sequence>